<keyword evidence="3" id="KW-1185">Reference proteome</keyword>
<accession>A0A0D0V7Q7</accession>
<gene>
    <name evidence="2" type="ORF">TK50_11395</name>
</gene>
<reference evidence="2 3" key="1">
    <citation type="submission" date="2015-01" db="EMBL/GenBank/DDBJ databases">
        <title>Sequencing and annotation of Micromonospora carbonacea strain JXNU-1 genome.</title>
        <authorList>
            <person name="Long Z."/>
            <person name="Huang Y."/>
            <person name="Jiang Y."/>
        </authorList>
    </citation>
    <scope>NUCLEOTIDE SEQUENCE [LARGE SCALE GENOMIC DNA]</scope>
    <source>
        <strain evidence="2 3">JXNU-1</strain>
    </source>
</reference>
<dbReference type="AlphaFoldDB" id="A0A0D0V7Q7"/>
<name>A0A0D0V7Q7_9ACTN</name>
<dbReference type="OrthoDB" id="3422637at2"/>
<dbReference type="RefSeq" id="WP_043964298.1">
    <property type="nucleotide sequence ID" value="NZ_JXSX01000001.1"/>
</dbReference>
<dbReference type="InterPro" id="IPR010982">
    <property type="entry name" value="Lambda_DNA-bd_dom_sf"/>
</dbReference>
<evidence type="ECO:0000313" key="2">
    <source>
        <dbReference type="EMBL" id="KIR66887.1"/>
    </source>
</evidence>
<dbReference type="Pfam" id="PF19054">
    <property type="entry name" value="DUF5753"/>
    <property type="match status" value="1"/>
</dbReference>
<organism evidence="2 3">
    <name type="scientific">Micromonospora haikouensis</name>
    <dbReference type="NCBI Taxonomy" id="686309"/>
    <lineage>
        <taxon>Bacteria</taxon>
        <taxon>Bacillati</taxon>
        <taxon>Actinomycetota</taxon>
        <taxon>Actinomycetes</taxon>
        <taxon>Micromonosporales</taxon>
        <taxon>Micromonosporaceae</taxon>
        <taxon>Micromonospora</taxon>
    </lineage>
</organism>
<dbReference type="PATRIC" id="fig|47853.6.peg.2416"/>
<proteinExistence type="predicted"/>
<dbReference type="SUPFAM" id="SSF47413">
    <property type="entry name" value="lambda repressor-like DNA-binding domains"/>
    <property type="match status" value="1"/>
</dbReference>
<dbReference type="Proteomes" id="UP000032254">
    <property type="component" value="Unassembled WGS sequence"/>
</dbReference>
<evidence type="ECO:0000259" key="1">
    <source>
        <dbReference type="Pfam" id="PF19054"/>
    </source>
</evidence>
<comment type="caution">
    <text evidence="2">The sequence shown here is derived from an EMBL/GenBank/DDBJ whole genome shotgun (WGS) entry which is preliminary data.</text>
</comment>
<protein>
    <submittedName>
        <fullName evidence="2">XRE family transcriptional regulator</fullName>
    </submittedName>
</protein>
<dbReference type="EMBL" id="JXSX01000001">
    <property type="protein sequence ID" value="KIR66887.1"/>
    <property type="molecule type" value="Genomic_DNA"/>
</dbReference>
<dbReference type="InterPro" id="IPR043917">
    <property type="entry name" value="DUF5753"/>
</dbReference>
<dbReference type="GO" id="GO:0003677">
    <property type="term" value="F:DNA binding"/>
    <property type="evidence" value="ECO:0007669"/>
    <property type="project" value="InterPro"/>
</dbReference>
<sequence>MNLALQAAMAEAGETAESLAAQTGVDPKTAARWISPGRVPQPRRRVTVAAILGRDINDLWPDVLKRREPQWLRKWVDWEREAVALRWFEHAWVPGLLQTEAYARATLAHNLLAPNEIEERVASRLERSAILYSNKPVQLVAVIDVMVLRRPLKSHPAAMKAQLAHLAEMAELPHVQIHVVGEDAGLYPGLQGGFILGTLGDGSVVAHLDHQVRAQVVDQAEDLVALQQTWEAVRGEAFSRKQSLSLIKEAAQTWT</sequence>
<dbReference type="Gene3D" id="1.10.260.40">
    <property type="entry name" value="lambda repressor-like DNA-binding domains"/>
    <property type="match status" value="1"/>
</dbReference>
<feature type="domain" description="DUF5753" evidence="1">
    <location>
        <begin position="73"/>
        <end position="249"/>
    </location>
</feature>
<dbReference type="GeneID" id="301304733"/>
<evidence type="ECO:0000313" key="3">
    <source>
        <dbReference type="Proteomes" id="UP000032254"/>
    </source>
</evidence>